<organism evidence="1 2">
    <name type="scientific">Plectus sambesii</name>
    <dbReference type="NCBI Taxonomy" id="2011161"/>
    <lineage>
        <taxon>Eukaryota</taxon>
        <taxon>Metazoa</taxon>
        <taxon>Ecdysozoa</taxon>
        <taxon>Nematoda</taxon>
        <taxon>Chromadorea</taxon>
        <taxon>Plectida</taxon>
        <taxon>Plectina</taxon>
        <taxon>Plectoidea</taxon>
        <taxon>Plectidae</taxon>
        <taxon>Plectus</taxon>
    </lineage>
</organism>
<protein>
    <submittedName>
        <fullName evidence="2">Uncharacterized protein</fullName>
    </submittedName>
</protein>
<reference evidence="2" key="1">
    <citation type="submission" date="2022-11" db="UniProtKB">
        <authorList>
            <consortium name="WormBaseParasite"/>
        </authorList>
    </citation>
    <scope>IDENTIFICATION</scope>
</reference>
<proteinExistence type="predicted"/>
<evidence type="ECO:0000313" key="1">
    <source>
        <dbReference type="Proteomes" id="UP000887566"/>
    </source>
</evidence>
<dbReference type="AlphaFoldDB" id="A0A914VHE2"/>
<name>A0A914VHE2_9BILA</name>
<sequence>MRCKFRSPTTEYNMSHISMDEFMVAVNKLKDCRMMKKPEMEASSKNISKQINQSLSDVMVNGEYMLRDMTPAEVFRLETVMKDGMCVGIGLPVSY</sequence>
<accession>A0A914VHE2</accession>
<evidence type="ECO:0000313" key="2">
    <source>
        <dbReference type="WBParaSite" id="PSAMB.scaffold2017size26004.g15983.t1"/>
    </source>
</evidence>
<dbReference type="Proteomes" id="UP000887566">
    <property type="component" value="Unplaced"/>
</dbReference>
<keyword evidence="1" id="KW-1185">Reference proteome</keyword>
<dbReference type="WBParaSite" id="PSAMB.scaffold2017size26004.g15983.t1">
    <property type="protein sequence ID" value="PSAMB.scaffold2017size26004.g15983.t1"/>
    <property type="gene ID" value="PSAMB.scaffold2017size26004.g15983"/>
</dbReference>